<evidence type="ECO:0000313" key="3">
    <source>
        <dbReference type="Proteomes" id="UP000240505"/>
    </source>
</evidence>
<feature type="domain" description="Tle cognate immunity protein 4 C-terminal" evidence="1">
    <location>
        <begin position="92"/>
        <end position="145"/>
    </location>
</feature>
<reference evidence="2 3" key="1">
    <citation type="submission" date="2018-03" db="EMBL/GenBank/DDBJ databases">
        <title>Massilia armeniaca sp. nov., isolated from desert soil.</title>
        <authorList>
            <person name="Huang H."/>
            <person name="Ren M."/>
        </authorList>
    </citation>
    <scope>NUCLEOTIDE SEQUENCE [LARGE SCALE GENOMIC DNA]</scope>
    <source>
        <strain evidence="2 3">ZMN-3</strain>
    </source>
</reference>
<keyword evidence="3" id="KW-1185">Reference proteome</keyword>
<organism evidence="2 3">
    <name type="scientific">Pseudoduganella armeniaca</name>
    <dbReference type="NCBI Taxonomy" id="2072590"/>
    <lineage>
        <taxon>Bacteria</taxon>
        <taxon>Pseudomonadati</taxon>
        <taxon>Pseudomonadota</taxon>
        <taxon>Betaproteobacteria</taxon>
        <taxon>Burkholderiales</taxon>
        <taxon>Oxalobacteraceae</taxon>
        <taxon>Telluria group</taxon>
        <taxon>Pseudoduganella</taxon>
    </lineage>
</organism>
<dbReference type="InterPro" id="IPR041290">
    <property type="entry name" value="Tli4_C"/>
</dbReference>
<dbReference type="Proteomes" id="UP000240505">
    <property type="component" value="Chromosome"/>
</dbReference>
<dbReference type="EMBL" id="CP028324">
    <property type="protein sequence ID" value="AVR94469.1"/>
    <property type="molecule type" value="Genomic_DNA"/>
</dbReference>
<accession>A0A2R4C4D1</accession>
<protein>
    <recommendedName>
        <fullName evidence="1">Tle cognate immunity protein 4 C-terminal domain-containing protein</fullName>
    </recommendedName>
</protein>
<evidence type="ECO:0000259" key="1">
    <source>
        <dbReference type="Pfam" id="PF18426"/>
    </source>
</evidence>
<dbReference type="Pfam" id="PF18426">
    <property type="entry name" value="Tli4_C"/>
    <property type="match status" value="1"/>
</dbReference>
<dbReference type="AlphaFoldDB" id="A0A2R4C4D1"/>
<name>A0A2R4C4D1_9BURK</name>
<dbReference type="RefSeq" id="WP_107139820.1">
    <property type="nucleotide sequence ID" value="NZ_CP028324.1"/>
</dbReference>
<gene>
    <name evidence="2" type="ORF">C9I28_01145</name>
</gene>
<evidence type="ECO:0000313" key="2">
    <source>
        <dbReference type="EMBL" id="AVR94469.1"/>
    </source>
</evidence>
<proteinExistence type="predicted"/>
<dbReference type="KEGG" id="masz:C9I28_01145"/>
<sequence>MVAADIARLQSADKTFQLLFNGPGPVPSSWQIRYYEDDSAKRFDLMIFVTYVSKDDRVFVLRGSADEKGEELIVANQQAVRAAGIRPRIPDEIPNEPGFCLNHAFIAESTYRSQEMVNVGIFMPSLPDVTFSISSNKDAYADYPKDESRERKRRSSPC</sequence>